<dbReference type="PANTHER" id="PTHR18919">
    <property type="entry name" value="ACETYL-COA C-ACYLTRANSFERASE"/>
    <property type="match status" value="1"/>
</dbReference>
<gene>
    <name evidence="9" type="ORF">Zmor_003088</name>
</gene>
<dbReference type="SUPFAM" id="SSF53901">
    <property type="entry name" value="Thiolase-like"/>
    <property type="match status" value="2"/>
</dbReference>
<dbReference type="InterPro" id="IPR020610">
    <property type="entry name" value="Thiolase_AS"/>
</dbReference>
<dbReference type="PANTHER" id="PTHR18919:SF107">
    <property type="entry name" value="ACETYL-COA ACETYLTRANSFERASE, CYTOSOLIC"/>
    <property type="match status" value="1"/>
</dbReference>
<evidence type="ECO:0000256" key="2">
    <source>
        <dbReference type="ARBA" id="ARBA00010982"/>
    </source>
</evidence>
<evidence type="ECO:0000259" key="7">
    <source>
        <dbReference type="Pfam" id="PF00108"/>
    </source>
</evidence>
<dbReference type="GO" id="GO:0003988">
    <property type="term" value="F:acetyl-CoA C-acyltransferase activity"/>
    <property type="evidence" value="ECO:0007669"/>
    <property type="project" value="UniProtKB-ARBA"/>
</dbReference>
<dbReference type="PROSITE" id="PS00099">
    <property type="entry name" value="THIOLASE_3"/>
    <property type="match status" value="1"/>
</dbReference>
<organism evidence="9 10">
    <name type="scientific">Zophobas morio</name>
    <dbReference type="NCBI Taxonomy" id="2755281"/>
    <lineage>
        <taxon>Eukaryota</taxon>
        <taxon>Metazoa</taxon>
        <taxon>Ecdysozoa</taxon>
        <taxon>Arthropoda</taxon>
        <taxon>Hexapoda</taxon>
        <taxon>Insecta</taxon>
        <taxon>Pterygota</taxon>
        <taxon>Neoptera</taxon>
        <taxon>Endopterygota</taxon>
        <taxon>Coleoptera</taxon>
        <taxon>Polyphaga</taxon>
        <taxon>Cucujiformia</taxon>
        <taxon>Tenebrionidae</taxon>
        <taxon>Zophobas</taxon>
    </lineage>
</organism>
<name>A0AA38HN93_9CUCU</name>
<evidence type="ECO:0000256" key="6">
    <source>
        <dbReference type="RuleBase" id="RU003557"/>
    </source>
</evidence>
<dbReference type="Pfam" id="PF00108">
    <property type="entry name" value="Thiolase_N"/>
    <property type="match status" value="1"/>
</dbReference>
<proteinExistence type="inferred from homology"/>
<dbReference type="EMBL" id="JALNTZ010000010">
    <property type="protein sequence ID" value="KAJ3639747.1"/>
    <property type="molecule type" value="Genomic_DNA"/>
</dbReference>
<feature type="active site" description="Acyl-thioester intermediate" evidence="5">
    <location>
        <position position="90"/>
    </location>
</feature>
<evidence type="ECO:0000256" key="5">
    <source>
        <dbReference type="PIRSR" id="PIRSR000429-1"/>
    </source>
</evidence>
<evidence type="ECO:0000313" key="10">
    <source>
        <dbReference type="Proteomes" id="UP001168821"/>
    </source>
</evidence>
<protein>
    <recommendedName>
        <fullName evidence="11">Acetyl-CoA acetyltransferase, cytosolic</fullName>
    </recommendedName>
</protein>
<dbReference type="Proteomes" id="UP001168821">
    <property type="component" value="Unassembled WGS sequence"/>
</dbReference>
<dbReference type="PROSITE" id="PS00737">
    <property type="entry name" value="THIOLASE_2"/>
    <property type="match status" value="1"/>
</dbReference>
<dbReference type="Gene3D" id="3.40.47.10">
    <property type="match status" value="2"/>
</dbReference>
<dbReference type="PIRSF" id="PIRSF000429">
    <property type="entry name" value="Ac-CoA_Ac_transf"/>
    <property type="match status" value="1"/>
</dbReference>
<dbReference type="InterPro" id="IPR020615">
    <property type="entry name" value="Thiolase_acyl_enz_int_AS"/>
</dbReference>
<dbReference type="InterPro" id="IPR020617">
    <property type="entry name" value="Thiolase_C"/>
</dbReference>
<keyword evidence="4 6" id="KW-0012">Acyltransferase</keyword>
<accession>A0AA38HN93</accession>
<evidence type="ECO:0000259" key="8">
    <source>
        <dbReference type="Pfam" id="PF02803"/>
    </source>
</evidence>
<sequence length="390" mass="41081">MCSNQVFIVSGCRTAIGSFQGQFDKTPANALGSVVISEALKRATISPQDVDQVIMGQILTAGQGQNPARQASVGAQIPYSVPAYTVNMLCGSGLKSVCLAYQAICNKDYDIIVAGGQENMSRAQHAAYIRGSKLGGVEFSDTLLSDGLTDAFNKIHMGKTAEHLVKEYKISREAQDKYALESQTKTQEAIQGGHFKKEIVGVVDKKTGKVFDTDEFPRAGTTLEGLAKLRPVFDPKGTVTAGNASGINDGAAALVLCSENQLKQKNLNPLARIVATAEAGVDPMLFGIGPVDAVKKVLAKAGWTKDDVDLYELNEAFAVQSIAVLESLQVDKTKVNITGGAIALGHPIGASGARVLVTLIHNLERLNKKKGVAALCIGGGMGIAMAVEMC</sequence>
<dbReference type="CDD" id="cd00751">
    <property type="entry name" value="thiolase"/>
    <property type="match status" value="1"/>
</dbReference>
<dbReference type="InterPro" id="IPR002155">
    <property type="entry name" value="Thiolase"/>
</dbReference>
<feature type="domain" description="Thiolase N-terminal" evidence="7">
    <location>
        <begin position="6"/>
        <end position="259"/>
    </location>
</feature>
<evidence type="ECO:0000313" key="9">
    <source>
        <dbReference type="EMBL" id="KAJ3639747.1"/>
    </source>
</evidence>
<dbReference type="InterPro" id="IPR020616">
    <property type="entry name" value="Thiolase_N"/>
</dbReference>
<dbReference type="AlphaFoldDB" id="A0AA38HN93"/>
<evidence type="ECO:0000256" key="3">
    <source>
        <dbReference type="ARBA" id="ARBA00022679"/>
    </source>
</evidence>
<dbReference type="PROSITE" id="PS00098">
    <property type="entry name" value="THIOLASE_1"/>
    <property type="match status" value="1"/>
</dbReference>
<evidence type="ECO:0008006" key="11">
    <source>
        <dbReference type="Google" id="ProtNLM"/>
    </source>
</evidence>
<reference evidence="9" key="1">
    <citation type="journal article" date="2023" name="G3 (Bethesda)">
        <title>Whole genome assemblies of Zophobas morio and Tenebrio molitor.</title>
        <authorList>
            <person name="Kaur S."/>
            <person name="Stinson S.A."/>
            <person name="diCenzo G.C."/>
        </authorList>
    </citation>
    <scope>NUCLEOTIDE SEQUENCE</scope>
    <source>
        <strain evidence="9">QUZm001</strain>
    </source>
</reference>
<dbReference type="NCBIfam" id="TIGR01930">
    <property type="entry name" value="AcCoA-C-Actrans"/>
    <property type="match status" value="1"/>
</dbReference>
<dbReference type="Pfam" id="PF02803">
    <property type="entry name" value="Thiolase_C"/>
    <property type="match status" value="1"/>
</dbReference>
<evidence type="ECO:0000256" key="1">
    <source>
        <dbReference type="ARBA" id="ARBA00005189"/>
    </source>
</evidence>
<comment type="pathway">
    <text evidence="1">Lipid metabolism.</text>
</comment>
<comment type="caution">
    <text evidence="9">The sequence shown here is derived from an EMBL/GenBank/DDBJ whole genome shotgun (WGS) entry which is preliminary data.</text>
</comment>
<keyword evidence="10" id="KW-1185">Reference proteome</keyword>
<dbReference type="FunFam" id="3.40.47.10:FF:000010">
    <property type="entry name" value="Acetyl-CoA acetyltransferase (Thiolase)"/>
    <property type="match status" value="1"/>
</dbReference>
<comment type="similarity">
    <text evidence="2 6">Belongs to the thiolase-like superfamily. Thiolase family.</text>
</comment>
<keyword evidence="3 6" id="KW-0808">Transferase</keyword>
<feature type="active site" description="Proton acceptor" evidence="5">
    <location>
        <position position="376"/>
    </location>
</feature>
<feature type="domain" description="Thiolase C-terminal" evidence="8">
    <location>
        <begin position="268"/>
        <end position="388"/>
    </location>
</feature>
<dbReference type="InterPro" id="IPR016039">
    <property type="entry name" value="Thiolase-like"/>
</dbReference>
<feature type="active site" description="Proton acceptor" evidence="5">
    <location>
        <position position="346"/>
    </location>
</feature>
<dbReference type="InterPro" id="IPR020613">
    <property type="entry name" value="Thiolase_CS"/>
</dbReference>
<evidence type="ECO:0000256" key="4">
    <source>
        <dbReference type="ARBA" id="ARBA00023315"/>
    </source>
</evidence>